<feature type="compositionally biased region" description="Pro residues" evidence="2">
    <location>
        <begin position="66"/>
        <end position="77"/>
    </location>
</feature>
<feature type="compositionally biased region" description="Polar residues" evidence="2">
    <location>
        <begin position="40"/>
        <end position="49"/>
    </location>
</feature>
<dbReference type="KEGG" id="jcu:105645969"/>
<proteinExistence type="predicted"/>
<accession>A0A067JNQ2</accession>
<keyword evidence="4" id="KW-1185">Reference proteome</keyword>
<dbReference type="PANTHER" id="PTHR47587">
    <property type="entry name" value="OS05G0103500 PROTEIN"/>
    <property type="match status" value="1"/>
</dbReference>
<dbReference type="OrthoDB" id="70030at2759"/>
<name>A0A067JNQ2_JATCU</name>
<gene>
    <name evidence="3" type="ORF">JCGZ_20767</name>
</gene>
<dbReference type="AlphaFoldDB" id="A0A067JNQ2"/>
<protein>
    <submittedName>
        <fullName evidence="3">Uncharacterized protein</fullName>
    </submittedName>
</protein>
<organism evidence="3 4">
    <name type="scientific">Jatropha curcas</name>
    <name type="common">Barbados nut</name>
    <dbReference type="NCBI Taxonomy" id="180498"/>
    <lineage>
        <taxon>Eukaryota</taxon>
        <taxon>Viridiplantae</taxon>
        <taxon>Streptophyta</taxon>
        <taxon>Embryophyta</taxon>
        <taxon>Tracheophyta</taxon>
        <taxon>Spermatophyta</taxon>
        <taxon>Magnoliopsida</taxon>
        <taxon>eudicotyledons</taxon>
        <taxon>Gunneridae</taxon>
        <taxon>Pentapetalae</taxon>
        <taxon>rosids</taxon>
        <taxon>fabids</taxon>
        <taxon>Malpighiales</taxon>
        <taxon>Euphorbiaceae</taxon>
        <taxon>Crotonoideae</taxon>
        <taxon>Jatropheae</taxon>
        <taxon>Jatropha</taxon>
    </lineage>
</organism>
<feature type="compositionally biased region" description="Basic residues" evidence="2">
    <location>
        <begin position="23"/>
        <end position="33"/>
    </location>
</feature>
<dbReference type="EMBL" id="KK914993">
    <property type="protein sequence ID" value="KDP25611.1"/>
    <property type="molecule type" value="Genomic_DNA"/>
</dbReference>
<dbReference type="STRING" id="180498.A0A067JNQ2"/>
<dbReference type="PANTHER" id="PTHR47587:SF2">
    <property type="entry name" value="OS05G0103500 PROTEIN"/>
    <property type="match status" value="1"/>
</dbReference>
<feature type="coiled-coil region" evidence="1">
    <location>
        <begin position="86"/>
        <end position="120"/>
    </location>
</feature>
<dbReference type="Proteomes" id="UP000027138">
    <property type="component" value="Unassembled WGS sequence"/>
</dbReference>
<reference evidence="3 4" key="1">
    <citation type="journal article" date="2014" name="PLoS ONE">
        <title>Global Analysis of Gene Expression Profiles in Physic Nut (Jatropha curcas L.) Seedlings Exposed to Salt Stress.</title>
        <authorList>
            <person name="Zhang L."/>
            <person name="Zhang C."/>
            <person name="Wu P."/>
            <person name="Chen Y."/>
            <person name="Li M."/>
            <person name="Jiang H."/>
            <person name="Wu G."/>
        </authorList>
    </citation>
    <scope>NUCLEOTIDE SEQUENCE [LARGE SCALE GENOMIC DNA]</scope>
    <source>
        <strain evidence="4">cv. GZQX0401</strain>
        <tissue evidence="3">Young leaves</tissue>
    </source>
</reference>
<evidence type="ECO:0000313" key="3">
    <source>
        <dbReference type="EMBL" id="KDP25611.1"/>
    </source>
</evidence>
<evidence type="ECO:0000256" key="1">
    <source>
        <dbReference type="SAM" id="Coils"/>
    </source>
</evidence>
<sequence length="176" mass="19846">MGDFSIQISADLVNRLANDAEKLKKKPKKTKAKIPREPAQPQTKVIESQLHNDPETHKGAASPGWPVQPPLFLPVTPPAHSENSELEAIRSVIQKSEMVLEKLEKKEDALVQEVTERAKNLRDKEFKLPYQKPMPCLADYEACRACYKENPNDILKCAPLTRSYVDCVRSVKKQAS</sequence>
<keyword evidence="1" id="KW-0175">Coiled coil</keyword>
<feature type="region of interest" description="Disordered" evidence="2">
    <location>
        <begin position="21"/>
        <end position="79"/>
    </location>
</feature>
<evidence type="ECO:0000256" key="2">
    <source>
        <dbReference type="SAM" id="MobiDB-lite"/>
    </source>
</evidence>
<evidence type="ECO:0000313" key="4">
    <source>
        <dbReference type="Proteomes" id="UP000027138"/>
    </source>
</evidence>